<comment type="caution">
    <text evidence="2">The sequence shown here is derived from an EMBL/GenBank/DDBJ whole genome shotgun (WGS) entry which is preliminary data.</text>
</comment>
<dbReference type="Proteomes" id="UP000315010">
    <property type="component" value="Unassembled WGS sequence"/>
</dbReference>
<feature type="transmembrane region" description="Helical" evidence="1">
    <location>
        <begin position="47"/>
        <end position="66"/>
    </location>
</feature>
<name>A0A5C5ZEU3_9BACT</name>
<reference evidence="2 3" key="1">
    <citation type="submission" date="2019-02" db="EMBL/GenBank/DDBJ databases">
        <title>Deep-cultivation of Planctomycetes and their phenomic and genomic characterization uncovers novel biology.</title>
        <authorList>
            <person name="Wiegand S."/>
            <person name="Jogler M."/>
            <person name="Boedeker C."/>
            <person name="Pinto D."/>
            <person name="Vollmers J."/>
            <person name="Rivas-Marin E."/>
            <person name="Kohn T."/>
            <person name="Peeters S.H."/>
            <person name="Heuer A."/>
            <person name="Rast P."/>
            <person name="Oberbeckmann S."/>
            <person name="Bunk B."/>
            <person name="Jeske O."/>
            <person name="Meyerdierks A."/>
            <person name="Storesund J.E."/>
            <person name="Kallscheuer N."/>
            <person name="Luecker S."/>
            <person name="Lage O.M."/>
            <person name="Pohl T."/>
            <person name="Merkel B.J."/>
            <person name="Hornburger P."/>
            <person name="Mueller R.-W."/>
            <person name="Bruemmer F."/>
            <person name="Labrenz M."/>
            <person name="Spormann A.M."/>
            <person name="Op Den Camp H."/>
            <person name="Overmann J."/>
            <person name="Amann R."/>
            <person name="Jetten M.S.M."/>
            <person name="Mascher T."/>
            <person name="Medema M.H."/>
            <person name="Devos D.P."/>
            <person name="Kaster A.-K."/>
            <person name="Ovreas L."/>
            <person name="Rohde M."/>
            <person name="Galperin M.Y."/>
            <person name="Jogler C."/>
        </authorList>
    </citation>
    <scope>NUCLEOTIDE SEQUENCE [LARGE SCALE GENOMIC DNA]</scope>
    <source>
        <strain evidence="2 3">CA13</strain>
    </source>
</reference>
<keyword evidence="1" id="KW-0472">Membrane</keyword>
<dbReference type="AlphaFoldDB" id="A0A5C5ZEU3"/>
<accession>A0A5C5ZEU3</accession>
<gene>
    <name evidence="2" type="ORF">CA13_65450</name>
</gene>
<evidence type="ECO:0000313" key="2">
    <source>
        <dbReference type="EMBL" id="TWT85063.1"/>
    </source>
</evidence>
<feature type="transmembrane region" description="Helical" evidence="1">
    <location>
        <begin position="135"/>
        <end position="156"/>
    </location>
</feature>
<proteinExistence type="predicted"/>
<feature type="transmembrane region" description="Helical" evidence="1">
    <location>
        <begin position="99"/>
        <end position="123"/>
    </location>
</feature>
<keyword evidence="1" id="KW-0812">Transmembrane</keyword>
<dbReference type="EMBL" id="SJPJ01000001">
    <property type="protein sequence ID" value="TWT85063.1"/>
    <property type="molecule type" value="Genomic_DNA"/>
</dbReference>
<evidence type="ECO:0000256" key="1">
    <source>
        <dbReference type="SAM" id="Phobius"/>
    </source>
</evidence>
<keyword evidence="1" id="KW-1133">Transmembrane helix</keyword>
<feature type="transmembrane region" description="Helical" evidence="1">
    <location>
        <begin position="73"/>
        <end position="93"/>
    </location>
</feature>
<keyword evidence="3" id="KW-1185">Reference proteome</keyword>
<organism evidence="2 3">
    <name type="scientific">Novipirellula herctigrandis</name>
    <dbReference type="NCBI Taxonomy" id="2527986"/>
    <lineage>
        <taxon>Bacteria</taxon>
        <taxon>Pseudomonadati</taxon>
        <taxon>Planctomycetota</taxon>
        <taxon>Planctomycetia</taxon>
        <taxon>Pirellulales</taxon>
        <taxon>Pirellulaceae</taxon>
        <taxon>Novipirellula</taxon>
    </lineage>
</organism>
<evidence type="ECO:0000313" key="3">
    <source>
        <dbReference type="Proteomes" id="UP000315010"/>
    </source>
</evidence>
<feature type="transmembrane region" description="Helical" evidence="1">
    <location>
        <begin position="20"/>
        <end position="41"/>
    </location>
</feature>
<protein>
    <submittedName>
        <fullName evidence="2">Uncharacterized protein</fullName>
    </submittedName>
</protein>
<sequence length="208" mass="23271">MNPYLSTNLDADHGTDTRLLAFRSVLVGVIAYHAFVLFLLVMPGERLASLLFLLNTPVMVAWVVRLRRGHPRNVVPGIVAAAVQVLLAIGFILNGGQPVAISVICGTITIGFLALAAVCYRFSGDSSQEDQPSRHALLFPVLVFCFTAAIYVWAYWGLTTRGRADEKELAEWGHRIIPRYANDTDLERWFFSPIHSLDRRLRPDHWSP</sequence>